<gene>
    <name evidence="1" type="ORF">BBD42_15445</name>
</gene>
<name>A0A1B2DJ03_9BACL</name>
<accession>A0A1B2DJ03</accession>
<proteinExistence type="predicted"/>
<evidence type="ECO:0000313" key="1">
    <source>
        <dbReference type="EMBL" id="ANY67704.1"/>
    </source>
</evidence>
<dbReference type="AlphaFoldDB" id="A0A1B2DJ03"/>
<dbReference type="RefSeq" id="WP_099518885.1">
    <property type="nucleotide sequence ID" value="NZ_CP016808.1"/>
</dbReference>
<dbReference type="EMBL" id="CP016808">
    <property type="protein sequence ID" value="ANY67704.1"/>
    <property type="molecule type" value="Genomic_DNA"/>
</dbReference>
<sequence>MEKAQIIKDYVTAAAFIALSEDSGIDIDDIVTPEIAAKLETYFLRELNGDADSEEAGTILVRESLREAVERLLKEVTQPGEK</sequence>
<reference evidence="1" key="1">
    <citation type="submission" date="2016-08" db="EMBL/GenBank/DDBJ databases">
        <title>Complete Genome Seqeunce of Paenibacillus sp. BIHB 4019 from tea rhizoplane.</title>
        <authorList>
            <person name="Thakur R."/>
            <person name="Swarnkar M.K."/>
            <person name="Gulati A."/>
        </authorList>
    </citation>
    <scope>NUCLEOTIDE SEQUENCE [LARGE SCALE GENOMIC DNA]</scope>
    <source>
        <strain evidence="1">BIHB4019</strain>
    </source>
</reference>
<protein>
    <submittedName>
        <fullName evidence="1">Uncharacterized protein</fullName>
    </submittedName>
</protein>
<organism evidence="1">
    <name type="scientific">Paenibacillus sp. BIHB 4019</name>
    <dbReference type="NCBI Taxonomy" id="1870819"/>
    <lineage>
        <taxon>Bacteria</taxon>
        <taxon>Bacillati</taxon>
        <taxon>Bacillota</taxon>
        <taxon>Bacilli</taxon>
        <taxon>Bacillales</taxon>
        <taxon>Paenibacillaceae</taxon>
        <taxon>Paenibacillus</taxon>
    </lineage>
</organism>